<dbReference type="PANTHER" id="PTHR36927">
    <property type="entry name" value="BLR4337 PROTEIN"/>
    <property type="match status" value="1"/>
</dbReference>
<feature type="transmembrane region" description="Helical" evidence="2">
    <location>
        <begin position="29"/>
        <end position="51"/>
    </location>
</feature>
<dbReference type="AlphaFoldDB" id="E3JAD4"/>
<feature type="transmembrane region" description="Helical" evidence="2">
    <location>
        <begin position="342"/>
        <end position="362"/>
    </location>
</feature>
<dbReference type="STRING" id="298654.FraEuI1c_2960"/>
<proteinExistence type="predicted"/>
<feature type="transmembrane region" description="Helical" evidence="2">
    <location>
        <begin position="143"/>
        <end position="169"/>
    </location>
</feature>
<dbReference type="InParanoid" id="E3JAD4"/>
<keyword evidence="2" id="KW-0812">Transmembrane</keyword>
<dbReference type="KEGG" id="fri:FraEuI1c_2960"/>
<keyword evidence="2" id="KW-0472">Membrane</keyword>
<organism evidence="4 5">
    <name type="scientific">Pseudofrankia inefficax (strain DSM 45817 / CECT 9037 / DDB 130130 / EuI1c)</name>
    <name type="common">Frankia inefficax</name>
    <dbReference type="NCBI Taxonomy" id="298654"/>
    <lineage>
        <taxon>Bacteria</taxon>
        <taxon>Bacillati</taxon>
        <taxon>Actinomycetota</taxon>
        <taxon>Actinomycetes</taxon>
        <taxon>Frankiales</taxon>
        <taxon>Frankiaceae</taxon>
        <taxon>Pseudofrankia</taxon>
    </lineage>
</organism>
<keyword evidence="5" id="KW-1185">Reference proteome</keyword>
<accession>E3JAD4</accession>
<dbReference type="RefSeq" id="WP_013424103.1">
    <property type="nucleotide sequence ID" value="NC_014666.1"/>
</dbReference>
<feature type="transmembrane region" description="Helical" evidence="2">
    <location>
        <begin position="216"/>
        <end position="236"/>
    </location>
</feature>
<feature type="transmembrane region" description="Helical" evidence="2">
    <location>
        <begin position="279"/>
        <end position="296"/>
    </location>
</feature>
<dbReference type="InterPro" id="IPR002656">
    <property type="entry name" value="Acyl_transf_3_dom"/>
</dbReference>
<dbReference type="PANTHER" id="PTHR36927:SF1">
    <property type="entry name" value="MDO-LIKE PROTEIN"/>
    <property type="match status" value="1"/>
</dbReference>
<evidence type="ECO:0000313" key="4">
    <source>
        <dbReference type="EMBL" id="ADP80985.1"/>
    </source>
</evidence>
<evidence type="ECO:0000313" key="5">
    <source>
        <dbReference type="Proteomes" id="UP000002484"/>
    </source>
</evidence>
<dbReference type="Pfam" id="PF01757">
    <property type="entry name" value="Acyl_transf_3"/>
    <property type="match status" value="1"/>
</dbReference>
<name>E3JAD4_PSEI1</name>
<feature type="transmembrane region" description="Helical" evidence="2">
    <location>
        <begin position="181"/>
        <end position="204"/>
    </location>
</feature>
<feature type="transmembrane region" description="Helical" evidence="2">
    <location>
        <begin position="57"/>
        <end position="76"/>
    </location>
</feature>
<feature type="transmembrane region" description="Helical" evidence="2">
    <location>
        <begin position="317"/>
        <end position="336"/>
    </location>
</feature>
<feature type="compositionally biased region" description="Basic residues" evidence="1">
    <location>
        <begin position="428"/>
        <end position="438"/>
    </location>
</feature>
<protein>
    <submittedName>
        <fullName evidence="4">Acyltransferase 3</fullName>
    </submittedName>
</protein>
<evidence type="ECO:0000256" key="2">
    <source>
        <dbReference type="SAM" id="Phobius"/>
    </source>
</evidence>
<feature type="transmembrane region" description="Helical" evidence="2">
    <location>
        <begin position="248"/>
        <end position="267"/>
    </location>
</feature>
<evidence type="ECO:0000259" key="3">
    <source>
        <dbReference type="Pfam" id="PF01757"/>
    </source>
</evidence>
<reference evidence="4 5" key="1">
    <citation type="submission" date="2010-10" db="EMBL/GenBank/DDBJ databases">
        <title>Complete sequence of Frankia sp. EuI1c.</title>
        <authorList>
            <consortium name="US DOE Joint Genome Institute"/>
            <person name="Lucas S."/>
            <person name="Copeland A."/>
            <person name="Lapidus A."/>
            <person name="Cheng J.-F."/>
            <person name="Bruce D."/>
            <person name="Goodwin L."/>
            <person name="Pitluck S."/>
            <person name="Chertkov O."/>
            <person name="Detter J.C."/>
            <person name="Han C."/>
            <person name="Tapia R."/>
            <person name="Land M."/>
            <person name="Hauser L."/>
            <person name="Jeffries C."/>
            <person name="Kyrpides N."/>
            <person name="Ivanova N."/>
            <person name="Mikhailova N."/>
            <person name="Beauchemin N."/>
            <person name="Sen A."/>
            <person name="Sur S.A."/>
            <person name="Gtari M."/>
            <person name="Wall L."/>
            <person name="Tisa L."/>
            <person name="Woyke T."/>
        </authorList>
    </citation>
    <scope>NUCLEOTIDE SEQUENCE [LARGE SCALE GENOMIC DNA]</scope>
    <source>
        <strain evidence="5">DSM 45817 / CECT 9037 / EuI1c</strain>
    </source>
</reference>
<evidence type="ECO:0000256" key="1">
    <source>
        <dbReference type="SAM" id="MobiDB-lite"/>
    </source>
</evidence>
<keyword evidence="4" id="KW-0808">Transferase</keyword>
<feature type="transmembrane region" description="Helical" evidence="2">
    <location>
        <begin position="88"/>
        <end position="111"/>
    </location>
</feature>
<dbReference type="eggNOG" id="COG1835">
    <property type="taxonomic scope" value="Bacteria"/>
</dbReference>
<sequence>MTVGHAPAVSALGASAPARYHYLDALRAALMFMGVFVHAAAIGEVRAFRLIASASNLFRMDGFFVISGFFASMLVLRYRPGLMVRRRLLSIGVPFVAALVLLNPIALWLMYNQHNPHVGLVDYLLGHLAEHPAGPPRYWHLHLWFLVALLVYTLCSPAVFAALSALFRTRQFDWVARSRPWTMAALVTFVLLATLVLQGAYLLALRPVIETTPANFVVRSTLQCLPFFVVGMALFLDRQRLLPAFSRPAPVLLVVCGGLLCAVKLDLAAPLGSELGDELVRAALALAIVVNLFAFFHRFVNRERPSLRYGADAAYSVYLLHYVLIYVLAALLGIGANATLPGLLLITALTFVITLSVHHFLIRRFRVLAVVFNGKIALGKPSPARFEARRPALAADATAPLRLPGQRSASRDQPPAAAPGRGGDPYRRRGGRHRAPKA</sequence>
<keyword evidence="4" id="KW-0012">Acyltransferase</keyword>
<feature type="domain" description="Acyltransferase 3" evidence="3">
    <location>
        <begin position="21"/>
        <end position="356"/>
    </location>
</feature>
<dbReference type="InterPro" id="IPR050623">
    <property type="entry name" value="Glucan_succinyl_AcylTrfase"/>
</dbReference>
<gene>
    <name evidence="4" type="ordered locus">FraEuI1c_2960</name>
</gene>
<keyword evidence="2" id="KW-1133">Transmembrane helix</keyword>
<dbReference type="EMBL" id="CP002299">
    <property type="protein sequence ID" value="ADP80985.1"/>
    <property type="molecule type" value="Genomic_DNA"/>
</dbReference>
<dbReference type="GO" id="GO:0016747">
    <property type="term" value="F:acyltransferase activity, transferring groups other than amino-acyl groups"/>
    <property type="evidence" value="ECO:0007669"/>
    <property type="project" value="InterPro"/>
</dbReference>
<feature type="region of interest" description="Disordered" evidence="1">
    <location>
        <begin position="397"/>
        <end position="438"/>
    </location>
</feature>
<dbReference type="Proteomes" id="UP000002484">
    <property type="component" value="Chromosome"/>
</dbReference>
<dbReference type="HOGENOM" id="CLU_036182_2_0_11"/>